<dbReference type="PANTHER" id="PTHR43861">
    <property type="entry name" value="TRANS-ACONITATE 2-METHYLTRANSFERASE-RELATED"/>
    <property type="match status" value="1"/>
</dbReference>
<dbReference type="CDD" id="cd02440">
    <property type="entry name" value="AdoMet_MTases"/>
    <property type="match status" value="1"/>
</dbReference>
<protein>
    <submittedName>
        <fullName evidence="1">Uncharacterized protein</fullName>
    </submittedName>
</protein>
<gene>
    <name evidence="1" type="ORF">UX19_C0003G0021</name>
</gene>
<dbReference type="Gene3D" id="3.40.50.150">
    <property type="entry name" value="Vaccinia Virus protein VP39"/>
    <property type="match status" value="1"/>
</dbReference>
<dbReference type="Pfam" id="PF13489">
    <property type="entry name" value="Methyltransf_23"/>
    <property type="match status" value="1"/>
</dbReference>
<dbReference type="AlphaFoldDB" id="A0A0G1MVC3"/>
<evidence type="ECO:0000313" key="2">
    <source>
        <dbReference type="Proteomes" id="UP000034653"/>
    </source>
</evidence>
<dbReference type="Proteomes" id="UP000034653">
    <property type="component" value="Unassembled WGS sequence"/>
</dbReference>
<sequence length="258" mass="29821">MQNGTNIVKVQKIKGPIVEKKLKIAPDYQFRAISQGNFFQKNWHKNKMLATKTLVNLDKKTTVLDLGTGSGNFELFFAREFKKIVGVDYNDEALYFLDKTLRKRDITNVDLILADIRKLNSLDIGKFDLIVAIDVLEHLKLPQVKSLIKSLKKFLNKGGKVLIITPNYKSSWVLVEYLFDLLRLAPKFREEQHLSRLYRKNLEEIIEGYGFKIEKICSFNFPSFLLPVRSLSEKLCLMEMSVPFPFSHLIAVVFSKKS</sequence>
<reference evidence="1 2" key="1">
    <citation type="journal article" date="2015" name="Nature">
        <title>rRNA introns, odd ribosomes, and small enigmatic genomes across a large radiation of phyla.</title>
        <authorList>
            <person name="Brown C.T."/>
            <person name="Hug L.A."/>
            <person name="Thomas B.C."/>
            <person name="Sharon I."/>
            <person name="Castelle C.J."/>
            <person name="Singh A."/>
            <person name="Wilkins M.J."/>
            <person name="Williams K.H."/>
            <person name="Banfield J.F."/>
        </authorList>
    </citation>
    <scope>NUCLEOTIDE SEQUENCE [LARGE SCALE GENOMIC DNA]</scope>
</reference>
<dbReference type="InterPro" id="IPR029063">
    <property type="entry name" value="SAM-dependent_MTases_sf"/>
</dbReference>
<name>A0A0G1MVC3_9BACT</name>
<dbReference type="EMBL" id="LCLG01000003">
    <property type="protein sequence ID" value="KKU12266.1"/>
    <property type="molecule type" value="Genomic_DNA"/>
</dbReference>
<organism evidence="1 2">
    <name type="scientific">Candidatus Woesebacteria bacterium GW2011_GWA1_45_8</name>
    <dbReference type="NCBI Taxonomy" id="1618559"/>
    <lineage>
        <taxon>Bacteria</taxon>
        <taxon>Candidatus Woeseibacteriota</taxon>
    </lineage>
</organism>
<accession>A0A0G1MVC3</accession>
<dbReference type="SUPFAM" id="SSF53335">
    <property type="entry name" value="S-adenosyl-L-methionine-dependent methyltransferases"/>
    <property type="match status" value="1"/>
</dbReference>
<evidence type="ECO:0000313" key="1">
    <source>
        <dbReference type="EMBL" id="KKU12266.1"/>
    </source>
</evidence>
<comment type="caution">
    <text evidence="1">The sequence shown here is derived from an EMBL/GenBank/DDBJ whole genome shotgun (WGS) entry which is preliminary data.</text>
</comment>
<proteinExistence type="predicted"/>